<feature type="domain" description="Methyltransferase" evidence="1">
    <location>
        <begin position="41"/>
        <end position="136"/>
    </location>
</feature>
<dbReference type="SUPFAM" id="SSF53335">
    <property type="entry name" value="S-adenosyl-L-methionine-dependent methyltransferases"/>
    <property type="match status" value="1"/>
</dbReference>
<dbReference type="GO" id="GO:0008168">
    <property type="term" value="F:methyltransferase activity"/>
    <property type="evidence" value="ECO:0007669"/>
    <property type="project" value="UniProtKB-KW"/>
</dbReference>
<dbReference type="CDD" id="cd02440">
    <property type="entry name" value="AdoMet_MTases"/>
    <property type="match status" value="1"/>
</dbReference>
<comment type="caution">
    <text evidence="2">The sequence shown here is derived from an EMBL/GenBank/DDBJ whole genome shotgun (WGS) entry which is preliminary data.</text>
</comment>
<name>A0A7X0J5T1_9SPHI</name>
<evidence type="ECO:0000313" key="2">
    <source>
        <dbReference type="EMBL" id="MBB6501636.1"/>
    </source>
</evidence>
<gene>
    <name evidence="2" type="ORF">HDF25_003811</name>
</gene>
<keyword evidence="2" id="KW-0830">Ubiquinone</keyword>
<dbReference type="InterPro" id="IPR041698">
    <property type="entry name" value="Methyltransf_25"/>
</dbReference>
<dbReference type="PROSITE" id="PS01330">
    <property type="entry name" value="PABS_1"/>
    <property type="match status" value="1"/>
</dbReference>
<accession>A0A7X0J5T1</accession>
<dbReference type="EMBL" id="JACHCC010000010">
    <property type="protein sequence ID" value="MBB6501636.1"/>
    <property type="molecule type" value="Genomic_DNA"/>
</dbReference>
<dbReference type="InterPro" id="IPR029063">
    <property type="entry name" value="SAM-dependent_MTases_sf"/>
</dbReference>
<evidence type="ECO:0000313" key="3">
    <source>
        <dbReference type="Proteomes" id="UP000521017"/>
    </source>
</evidence>
<proteinExistence type="predicted"/>
<dbReference type="Pfam" id="PF13649">
    <property type="entry name" value="Methyltransf_25"/>
    <property type="match status" value="1"/>
</dbReference>
<keyword evidence="2" id="KW-0808">Transferase</keyword>
<protein>
    <submittedName>
        <fullName evidence="2">Ubiquinone/menaquinone biosynthesis C-methylase UbiE</fullName>
    </submittedName>
</protein>
<dbReference type="RefSeq" id="WP_184627572.1">
    <property type="nucleotide sequence ID" value="NZ_JACHCC010000010.1"/>
</dbReference>
<dbReference type="GO" id="GO:0032259">
    <property type="term" value="P:methylation"/>
    <property type="evidence" value="ECO:0007669"/>
    <property type="project" value="UniProtKB-KW"/>
</dbReference>
<keyword evidence="2" id="KW-0489">Methyltransferase</keyword>
<dbReference type="AlphaFoldDB" id="A0A7X0J5T1"/>
<sequence>MKNNYDNIAGYYDVLSRLVFFRTQVNAQLDQLKAIPSGSTVLIVGGGTGWILEEIAKIHPSGLTITYVEISVKMIELSKQRNTADNILEYVHTSMEDFKSPVSYDVVITAFFFDNFSAETIGRVFNQLHVLLKSGGKWLFVDFYYTKESGKKWQWLLLKIMYLFFDKVSAVEAKSLINTEHYFRERLYLPVKTAFYYGGFIKSVIYLKSE</sequence>
<dbReference type="Proteomes" id="UP000521017">
    <property type="component" value="Unassembled WGS sequence"/>
</dbReference>
<organism evidence="2 3">
    <name type="scientific">Pedobacter cryoconitis</name>
    <dbReference type="NCBI Taxonomy" id="188932"/>
    <lineage>
        <taxon>Bacteria</taxon>
        <taxon>Pseudomonadati</taxon>
        <taxon>Bacteroidota</taxon>
        <taxon>Sphingobacteriia</taxon>
        <taxon>Sphingobacteriales</taxon>
        <taxon>Sphingobacteriaceae</taxon>
        <taxon>Pedobacter</taxon>
    </lineage>
</organism>
<evidence type="ECO:0000259" key="1">
    <source>
        <dbReference type="Pfam" id="PF13649"/>
    </source>
</evidence>
<dbReference type="Gene3D" id="3.40.50.150">
    <property type="entry name" value="Vaccinia Virus protein VP39"/>
    <property type="match status" value="1"/>
</dbReference>
<dbReference type="InterPro" id="IPR030373">
    <property type="entry name" value="PABS_CS"/>
</dbReference>
<reference evidence="2 3" key="1">
    <citation type="submission" date="2020-08" db="EMBL/GenBank/DDBJ databases">
        <title>Genomic Encyclopedia of Type Strains, Phase IV (KMG-V): Genome sequencing to study the core and pangenomes of soil and plant-associated prokaryotes.</title>
        <authorList>
            <person name="Whitman W."/>
        </authorList>
    </citation>
    <scope>NUCLEOTIDE SEQUENCE [LARGE SCALE GENOMIC DNA]</scope>
    <source>
        <strain evidence="2 3">M2T3</strain>
    </source>
</reference>